<organism evidence="1">
    <name type="scientific">virus sp. ctah610</name>
    <dbReference type="NCBI Taxonomy" id="2826807"/>
    <lineage>
        <taxon>Viruses</taxon>
    </lineage>
</organism>
<proteinExistence type="predicted"/>
<reference evidence="1" key="1">
    <citation type="journal article" date="2021" name="Proc. Natl. Acad. Sci. U.S.A.">
        <title>A Catalog of Tens of Thousands of Viruses from Human Metagenomes Reveals Hidden Associations with Chronic Diseases.</title>
        <authorList>
            <person name="Tisza M.J."/>
            <person name="Buck C.B."/>
        </authorList>
    </citation>
    <scope>NUCLEOTIDE SEQUENCE</scope>
    <source>
        <strain evidence="1">Ctah610</strain>
    </source>
</reference>
<sequence length="132" mass="15001">MNKVRIISDEEELIKAGKSVRIDKTRCFVNNVEIPIVISADFHASVDEVPEFKFKVVGRPDIETFGMVTFDFSPENLSDACLIVSEELQKHKDFYKAFVVSVQTALKEIPANVEIWTNELAEKIVRRIAGEE</sequence>
<accession>A0A8S5R7V5</accession>
<name>A0A8S5R7V5_9VIRU</name>
<dbReference type="EMBL" id="BK015827">
    <property type="protein sequence ID" value="DAE27068.1"/>
    <property type="molecule type" value="Genomic_DNA"/>
</dbReference>
<protein>
    <submittedName>
        <fullName evidence="1">Uncharacterized protein</fullName>
    </submittedName>
</protein>
<evidence type="ECO:0000313" key="1">
    <source>
        <dbReference type="EMBL" id="DAE27068.1"/>
    </source>
</evidence>